<dbReference type="GO" id="GO:0004190">
    <property type="term" value="F:aspartic-type endopeptidase activity"/>
    <property type="evidence" value="ECO:0007669"/>
    <property type="project" value="UniProtKB-UniRule"/>
</dbReference>
<dbReference type="GO" id="GO:0006508">
    <property type="term" value="P:proteolysis"/>
    <property type="evidence" value="ECO:0007669"/>
    <property type="project" value="UniProtKB-KW"/>
</dbReference>
<dbReference type="Proteomes" id="UP000823637">
    <property type="component" value="Unassembled WGS sequence"/>
</dbReference>
<feature type="transmembrane region" description="Helical" evidence="9">
    <location>
        <begin position="9"/>
        <end position="29"/>
    </location>
</feature>
<feature type="active site" evidence="9">
    <location>
        <position position="165"/>
    </location>
</feature>
<protein>
    <recommendedName>
        <fullName evidence="9">Lipoprotein signal peptidase</fullName>
        <ecNumber evidence="9">3.4.23.36</ecNumber>
    </recommendedName>
    <alternativeName>
        <fullName evidence="9">Prolipoprotein signal peptidase</fullName>
    </alternativeName>
    <alternativeName>
        <fullName evidence="9">Signal peptidase II</fullName>
        <shortName evidence="9">SPase II</shortName>
    </alternativeName>
</protein>
<reference evidence="11" key="2">
    <citation type="journal article" date="2021" name="PeerJ">
        <title>Extensive microbial diversity within the chicken gut microbiome revealed by metagenomics and culture.</title>
        <authorList>
            <person name="Gilroy R."/>
            <person name="Ravi A."/>
            <person name="Getino M."/>
            <person name="Pursley I."/>
            <person name="Horton D.L."/>
            <person name="Alikhan N.F."/>
            <person name="Baker D."/>
            <person name="Gharbi K."/>
            <person name="Hall N."/>
            <person name="Watson M."/>
            <person name="Adriaenssens E.M."/>
            <person name="Foster-Nyarko E."/>
            <person name="Jarju S."/>
            <person name="Secka A."/>
            <person name="Antonio M."/>
            <person name="Oren A."/>
            <person name="Chaudhuri R.R."/>
            <person name="La Ragione R."/>
            <person name="Hildebrand F."/>
            <person name="Pallen M.J."/>
        </authorList>
    </citation>
    <scope>NUCLEOTIDE SEQUENCE</scope>
    <source>
        <strain evidence="11">D3-1215</strain>
    </source>
</reference>
<dbReference type="PANTHER" id="PTHR33695:SF1">
    <property type="entry name" value="LIPOPROTEIN SIGNAL PEPTIDASE"/>
    <property type="match status" value="1"/>
</dbReference>
<proteinExistence type="inferred from homology"/>
<comment type="function">
    <text evidence="9">This protein specifically catalyzes the removal of signal peptides from prolipoproteins.</text>
</comment>
<comment type="catalytic activity">
    <reaction evidence="9">
        <text>Release of signal peptides from bacterial membrane prolipoproteins. Hydrolyzes -Xaa-Yaa-Zaa-|-(S,diacylglyceryl)Cys-, in which Xaa is hydrophobic (preferably Leu), and Yaa (Ala or Ser) and Zaa (Gly or Ala) have small, neutral side chains.</text>
        <dbReference type="EC" id="3.4.23.36"/>
    </reaction>
</comment>
<gene>
    <name evidence="9" type="primary">lspA</name>
    <name evidence="11" type="ORF">IAC32_05040</name>
</gene>
<evidence type="ECO:0000256" key="8">
    <source>
        <dbReference type="ARBA" id="ARBA00023136"/>
    </source>
</evidence>
<evidence type="ECO:0000313" key="11">
    <source>
        <dbReference type="EMBL" id="MBO8447092.1"/>
    </source>
</evidence>
<sequence length="184" mass="20914">MSQTAKKSFIAVGIIVLVLLADQILKIWVRTSFFLGEELYITDWFRLHFIENNGMAFGMEVSDKIYLTVFRIIASLLILAYLIWCIRKQQHTLLVSCVALIFAGAAGNIIDCVFYGQIFGYAPWFEGRVVDMLYFPLIESTFPDWMPAVGGDDFVFFSPVFNIADSAIVIGVALILIFERKLFK</sequence>
<name>A0A9D9HEQ7_9BACT</name>
<dbReference type="HAMAP" id="MF_00161">
    <property type="entry name" value="LspA"/>
    <property type="match status" value="1"/>
</dbReference>
<feature type="transmembrane region" description="Helical" evidence="9">
    <location>
        <begin position="93"/>
        <end position="118"/>
    </location>
</feature>
<dbReference type="EMBL" id="JADIMR010000075">
    <property type="protein sequence ID" value="MBO8447092.1"/>
    <property type="molecule type" value="Genomic_DNA"/>
</dbReference>
<evidence type="ECO:0000313" key="12">
    <source>
        <dbReference type="Proteomes" id="UP000823637"/>
    </source>
</evidence>
<evidence type="ECO:0000256" key="2">
    <source>
        <dbReference type="ARBA" id="ARBA00022475"/>
    </source>
</evidence>
<comment type="caution">
    <text evidence="11">The sequence shown here is derived from an EMBL/GenBank/DDBJ whole genome shotgun (WGS) entry which is preliminary data.</text>
</comment>
<evidence type="ECO:0000256" key="7">
    <source>
        <dbReference type="ARBA" id="ARBA00022989"/>
    </source>
</evidence>
<dbReference type="EC" id="3.4.23.36" evidence="9"/>
<evidence type="ECO:0000256" key="1">
    <source>
        <dbReference type="ARBA" id="ARBA00006139"/>
    </source>
</evidence>
<comment type="subcellular location">
    <subcellularLocation>
        <location evidence="9">Cell membrane</location>
        <topology evidence="9">Multi-pass membrane protein</topology>
    </subcellularLocation>
</comment>
<evidence type="ECO:0000256" key="5">
    <source>
        <dbReference type="ARBA" id="ARBA00022750"/>
    </source>
</evidence>
<feature type="active site" evidence="9">
    <location>
        <position position="131"/>
    </location>
</feature>
<keyword evidence="3 9" id="KW-0645">Protease</keyword>
<evidence type="ECO:0000256" key="3">
    <source>
        <dbReference type="ARBA" id="ARBA00022670"/>
    </source>
</evidence>
<feature type="transmembrane region" description="Helical" evidence="9">
    <location>
        <begin position="65"/>
        <end position="86"/>
    </location>
</feature>
<comment type="pathway">
    <text evidence="9">Protein modification; lipoprotein biosynthesis (signal peptide cleavage).</text>
</comment>
<evidence type="ECO:0000256" key="4">
    <source>
        <dbReference type="ARBA" id="ARBA00022692"/>
    </source>
</evidence>
<dbReference type="InterPro" id="IPR001872">
    <property type="entry name" value="Peptidase_A8"/>
</dbReference>
<reference evidence="11" key="1">
    <citation type="submission" date="2020-10" db="EMBL/GenBank/DDBJ databases">
        <authorList>
            <person name="Gilroy R."/>
        </authorList>
    </citation>
    <scope>NUCLEOTIDE SEQUENCE</scope>
    <source>
        <strain evidence="11">D3-1215</strain>
    </source>
</reference>
<feature type="transmembrane region" description="Helical" evidence="9">
    <location>
        <begin position="154"/>
        <end position="178"/>
    </location>
</feature>
<organism evidence="11 12">
    <name type="scientific">Candidatus Enterocola intestinipullorum</name>
    <dbReference type="NCBI Taxonomy" id="2840783"/>
    <lineage>
        <taxon>Bacteria</taxon>
        <taxon>Pseudomonadati</taxon>
        <taxon>Bacteroidota</taxon>
        <taxon>Bacteroidia</taxon>
        <taxon>Bacteroidales</taxon>
        <taxon>Candidatus Enterocola</taxon>
    </lineage>
</organism>
<dbReference type="Pfam" id="PF01252">
    <property type="entry name" value="Peptidase_A8"/>
    <property type="match status" value="1"/>
</dbReference>
<evidence type="ECO:0000256" key="10">
    <source>
        <dbReference type="RuleBase" id="RU004181"/>
    </source>
</evidence>
<keyword evidence="2 9" id="KW-1003">Cell membrane</keyword>
<dbReference type="AlphaFoldDB" id="A0A9D9HEQ7"/>
<dbReference type="GO" id="GO:0005886">
    <property type="term" value="C:plasma membrane"/>
    <property type="evidence" value="ECO:0007669"/>
    <property type="project" value="UniProtKB-SubCell"/>
</dbReference>
<evidence type="ECO:0000256" key="9">
    <source>
        <dbReference type="HAMAP-Rule" id="MF_00161"/>
    </source>
</evidence>
<keyword evidence="11" id="KW-0449">Lipoprotein</keyword>
<dbReference type="NCBIfam" id="NF011369">
    <property type="entry name" value="PRK14788.1"/>
    <property type="match status" value="1"/>
</dbReference>
<keyword evidence="5 9" id="KW-0064">Aspartyl protease</keyword>
<evidence type="ECO:0000256" key="6">
    <source>
        <dbReference type="ARBA" id="ARBA00022801"/>
    </source>
</evidence>
<dbReference type="PRINTS" id="PR00781">
    <property type="entry name" value="LIPOSIGPTASE"/>
</dbReference>
<accession>A0A9D9HEQ7</accession>
<keyword evidence="8 9" id="KW-0472">Membrane</keyword>
<keyword evidence="4 9" id="KW-0812">Transmembrane</keyword>
<dbReference type="PANTHER" id="PTHR33695">
    <property type="entry name" value="LIPOPROTEIN SIGNAL PEPTIDASE"/>
    <property type="match status" value="1"/>
</dbReference>
<comment type="similarity">
    <text evidence="1 9 10">Belongs to the peptidase A8 family.</text>
</comment>
<keyword evidence="6 9" id="KW-0378">Hydrolase</keyword>
<keyword evidence="7 9" id="KW-1133">Transmembrane helix</keyword>